<dbReference type="EMBL" id="JAAWVQ010155596">
    <property type="protein sequence ID" value="MBN3286141.1"/>
    <property type="molecule type" value="Genomic_DNA"/>
</dbReference>
<dbReference type="Gene3D" id="2.60.120.920">
    <property type="match status" value="1"/>
</dbReference>
<accession>A0ABS2YHF3</accession>
<reference evidence="2" key="1">
    <citation type="journal article" date="2021" name="Cell">
        <title>Tracing the genetic footprints of vertebrate landing in non-teleost ray-finned fishes.</title>
        <authorList>
            <person name="Bi X."/>
            <person name="Wang K."/>
            <person name="Yang L."/>
            <person name="Pan H."/>
            <person name="Jiang H."/>
            <person name="Wei Q."/>
            <person name="Fang M."/>
            <person name="Yu H."/>
            <person name="Zhu C."/>
            <person name="Cai Y."/>
            <person name="He Y."/>
            <person name="Gan X."/>
            <person name="Zeng H."/>
            <person name="Yu D."/>
            <person name="Zhu Y."/>
            <person name="Jiang H."/>
            <person name="Qiu Q."/>
            <person name="Yang H."/>
            <person name="Zhang Y.E."/>
            <person name="Wang W."/>
            <person name="Zhu M."/>
            <person name="He S."/>
            <person name="Zhang G."/>
        </authorList>
    </citation>
    <scope>NUCLEOTIDE SEQUENCE</scope>
    <source>
        <strain evidence="2">Pddl_001</strain>
    </source>
</reference>
<dbReference type="Pfam" id="PF13765">
    <property type="entry name" value="PRY"/>
    <property type="match status" value="1"/>
</dbReference>
<protein>
    <submittedName>
        <fullName evidence="2">A33 protein</fullName>
    </submittedName>
</protein>
<dbReference type="InterPro" id="IPR006574">
    <property type="entry name" value="PRY"/>
</dbReference>
<evidence type="ECO:0000259" key="1">
    <source>
        <dbReference type="PROSITE" id="PS50188"/>
    </source>
</evidence>
<proteinExistence type="predicted"/>
<evidence type="ECO:0000313" key="2">
    <source>
        <dbReference type="EMBL" id="MBN3286141.1"/>
    </source>
</evidence>
<dbReference type="InterPro" id="IPR001870">
    <property type="entry name" value="B30.2/SPRY"/>
</dbReference>
<comment type="caution">
    <text evidence="2">The sequence shown here is derived from an EMBL/GenBank/DDBJ whole genome shotgun (WGS) entry which is preliminary data.</text>
</comment>
<gene>
    <name evidence="2" type="primary">A33_0</name>
    <name evidence="2" type="ORF">GTO93_0013030</name>
</gene>
<dbReference type="InterPro" id="IPR043136">
    <property type="entry name" value="B30.2/SPRY_sf"/>
</dbReference>
<dbReference type="InterPro" id="IPR003879">
    <property type="entry name" value="Butyrophylin_SPRY"/>
</dbReference>
<organism evidence="2 3">
    <name type="scientific">Polyodon spathula</name>
    <name type="common">North American paddlefish</name>
    <name type="synonym">Squalus spathula</name>
    <dbReference type="NCBI Taxonomy" id="7913"/>
    <lineage>
        <taxon>Eukaryota</taxon>
        <taxon>Metazoa</taxon>
        <taxon>Chordata</taxon>
        <taxon>Craniata</taxon>
        <taxon>Vertebrata</taxon>
        <taxon>Euteleostomi</taxon>
        <taxon>Actinopterygii</taxon>
        <taxon>Chondrostei</taxon>
        <taxon>Acipenseriformes</taxon>
        <taxon>Polyodontidae</taxon>
        <taxon>Polyodon</taxon>
    </lineage>
</organism>
<dbReference type="SMART" id="SM00449">
    <property type="entry name" value="SPRY"/>
    <property type="match status" value="1"/>
</dbReference>
<dbReference type="InterPro" id="IPR003877">
    <property type="entry name" value="SPRY_dom"/>
</dbReference>
<dbReference type="InterPro" id="IPR013320">
    <property type="entry name" value="ConA-like_dom_sf"/>
</dbReference>
<sequence length="153" mass="17601">ELQPLPDHPKRFDHYVCVLGKEGFTSGRRCWEVELGERISWRLGVTRESSQRKGYFSVNPQQGFWTMLRDDEIILFSSSTGTETPLLSPKPQKVGMCLDYEGGQLSFYNVETQSHIYTFTEKLYPLISPGYSDGKMYPSSARLHRLNSPILLF</sequence>
<dbReference type="Pfam" id="PF00622">
    <property type="entry name" value="SPRY"/>
    <property type="match status" value="1"/>
</dbReference>
<name>A0ABS2YHF3_POLSP</name>
<feature type="non-terminal residue" evidence="2">
    <location>
        <position position="1"/>
    </location>
</feature>
<dbReference type="PROSITE" id="PS50188">
    <property type="entry name" value="B302_SPRY"/>
    <property type="match status" value="1"/>
</dbReference>
<feature type="non-terminal residue" evidence="2">
    <location>
        <position position="153"/>
    </location>
</feature>
<evidence type="ECO:0000313" key="3">
    <source>
        <dbReference type="Proteomes" id="UP001166093"/>
    </source>
</evidence>
<dbReference type="Proteomes" id="UP001166093">
    <property type="component" value="Unassembled WGS sequence"/>
</dbReference>
<dbReference type="SUPFAM" id="SSF49899">
    <property type="entry name" value="Concanavalin A-like lectins/glucanases"/>
    <property type="match status" value="1"/>
</dbReference>
<dbReference type="PRINTS" id="PR01407">
    <property type="entry name" value="BUTYPHLNCDUF"/>
</dbReference>
<keyword evidence="3" id="KW-1185">Reference proteome</keyword>
<dbReference type="CDD" id="cd13733">
    <property type="entry name" value="SPRY_PRY_C-I_1"/>
    <property type="match status" value="1"/>
</dbReference>
<dbReference type="InterPro" id="IPR050143">
    <property type="entry name" value="TRIM/RBCC"/>
</dbReference>
<dbReference type="PANTHER" id="PTHR24103">
    <property type="entry name" value="E3 UBIQUITIN-PROTEIN LIGASE TRIM"/>
    <property type="match status" value="1"/>
</dbReference>
<feature type="domain" description="B30.2/SPRY" evidence="1">
    <location>
        <begin position="1"/>
        <end position="153"/>
    </location>
</feature>